<dbReference type="InterPro" id="IPR023840">
    <property type="entry name" value="T7SS_Rv3446c"/>
</dbReference>
<feature type="compositionally biased region" description="Polar residues" evidence="1">
    <location>
        <begin position="172"/>
        <end position="187"/>
    </location>
</feature>
<evidence type="ECO:0000256" key="1">
    <source>
        <dbReference type="SAM" id="MobiDB-lite"/>
    </source>
</evidence>
<dbReference type="Proteomes" id="UP001183619">
    <property type="component" value="Unassembled WGS sequence"/>
</dbReference>
<feature type="region of interest" description="Disordered" evidence="1">
    <location>
        <begin position="172"/>
        <end position="216"/>
    </location>
</feature>
<proteinExistence type="predicted"/>
<keyword evidence="4" id="KW-1185">Reference proteome</keyword>
<evidence type="ECO:0000256" key="2">
    <source>
        <dbReference type="SAM" id="Phobius"/>
    </source>
</evidence>
<comment type="caution">
    <text evidence="3">The sequence shown here is derived from an EMBL/GenBank/DDBJ whole genome shotgun (WGS) entry which is preliminary data.</text>
</comment>
<name>A0ABU2B8L0_9CORY</name>
<reference evidence="3 4" key="1">
    <citation type="submission" date="2023-07" db="EMBL/GenBank/DDBJ databases">
        <title>Sequencing the genomes of 1000 actinobacteria strains.</title>
        <authorList>
            <person name="Klenk H.-P."/>
        </authorList>
    </citation>
    <scope>NUCLEOTIDE SEQUENCE [LARGE SCALE GENOMIC DNA]</scope>
    <source>
        <strain evidence="3 4">DSM 44508</strain>
    </source>
</reference>
<dbReference type="RefSeq" id="WP_277104646.1">
    <property type="nucleotide sequence ID" value="NZ_BAAAJS010000049.1"/>
</dbReference>
<evidence type="ECO:0000313" key="4">
    <source>
        <dbReference type="Proteomes" id="UP001183619"/>
    </source>
</evidence>
<sequence>MNNAHAFMRAAADNSDLTITVLDTATIFEGHDSVYRYDLPKTAIDEGWGLDALVEQAHQLMHIQWPNCDIAVDTDPDYTLLVIDALRAKGVHAFAVEQPREEPIVDDHLAENEENLINLRERKNNDRSSAGLGYNKERFFTIAGNKYTLAISMVVILTLVFGFLSIRGTVGQRTTTAQPRPTASSIQPVTTATIAPAVTPTSIREKPPPPPARVEKTETLTHANTTYTFTLPEHFQLKERTQHDGMFTATGADENLRILFAADPAYDAQPAAIFEQLQASIDSDPALDSAPVPQLGRGPEFAYTEHPGDGSEVGWSVWVENGFIYSVGCHSRQQITLAQRATCRELALKVHAKTAAQEG</sequence>
<organism evidence="3 4">
    <name type="scientific">Corynebacterium felinum</name>
    <dbReference type="NCBI Taxonomy" id="131318"/>
    <lineage>
        <taxon>Bacteria</taxon>
        <taxon>Bacillati</taxon>
        <taxon>Actinomycetota</taxon>
        <taxon>Actinomycetes</taxon>
        <taxon>Mycobacteriales</taxon>
        <taxon>Corynebacteriaceae</taxon>
        <taxon>Corynebacterium</taxon>
    </lineage>
</organism>
<dbReference type="NCBIfam" id="TIGR03931">
    <property type="entry name" value="T7SS_Rv3446c"/>
    <property type="match status" value="1"/>
</dbReference>
<protein>
    <submittedName>
        <fullName evidence="3">Type VII secretion-associated protein (TIGR03931 family)</fullName>
    </submittedName>
</protein>
<feature type="compositionally biased region" description="Low complexity" evidence="1">
    <location>
        <begin position="188"/>
        <end position="201"/>
    </location>
</feature>
<feature type="compositionally biased region" description="Basic and acidic residues" evidence="1">
    <location>
        <begin position="203"/>
        <end position="216"/>
    </location>
</feature>
<keyword evidence="2" id="KW-0812">Transmembrane</keyword>
<dbReference type="EMBL" id="JAVDYF010000001">
    <property type="protein sequence ID" value="MDR7354726.1"/>
    <property type="molecule type" value="Genomic_DNA"/>
</dbReference>
<accession>A0ABU2B8L0</accession>
<feature type="transmembrane region" description="Helical" evidence="2">
    <location>
        <begin position="147"/>
        <end position="166"/>
    </location>
</feature>
<gene>
    <name evidence="3" type="ORF">J2S37_001264</name>
</gene>
<keyword evidence="2" id="KW-0472">Membrane</keyword>
<keyword evidence="2" id="KW-1133">Transmembrane helix</keyword>
<evidence type="ECO:0000313" key="3">
    <source>
        <dbReference type="EMBL" id="MDR7354726.1"/>
    </source>
</evidence>